<feature type="domain" description="Serine aminopeptidase S33" evidence="1">
    <location>
        <begin position="30"/>
        <end position="314"/>
    </location>
</feature>
<dbReference type="InterPro" id="IPR022742">
    <property type="entry name" value="Hydrolase_4"/>
</dbReference>
<accession>A0A3R5WL39</accession>
<dbReference type="AlphaFoldDB" id="A0A3R5WL39"/>
<dbReference type="Gene3D" id="3.40.50.1820">
    <property type="entry name" value="alpha/beta hydrolase"/>
    <property type="match status" value="1"/>
</dbReference>
<keyword evidence="2" id="KW-0378">Hydrolase</keyword>
<dbReference type="GO" id="GO:0016787">
    <property type="term" value="F:hydrolase activity"/>
    <property type="evidence" value="ECO:0007669"/>
    <property type="project" value="UniProtKB-KW"/>
</dbReference>
<evidence type="ECO:0000313" key="3">
    <source>
        <dbReference type="Proteomes" id="UP000283295"/>
    </source>
</evidence>
<reference evidence="2 3" key="1">
    <citation type="submission" date="2018-08" db="EMBL/GenBank/DDBJ databases">
        <title>A genome reference for cultivated species of the human gut microbiota.</title>
        <authorList>
            <person name="Zou Y."/>
            <person name="Xue W."/>
            <person name="Luo G."/>
        </authorList>
    </citation>
    <scope>NUCLEOTIDE SEQUENCE [LARGE SCALE GENOMIC DNA]</scope>
    <source>
        <strain evidence="2 3">AF22-21</strain>
    </source>
</reference>
<dbReference type="Pfam" id="PF12146">
    <property type="entry name" value="Hydrolase_4"/>
    <property type="match status" value="1"/>
</dbReference>
<dbReference type="OrthoDB" id="9806902at2"/>
<dbReference type="InterPro" id="IPR051044">
    <property type="entry name" value="MAG_DAG_Lipase"/>
</dbReference>
<comment type="caution">
    <text evidence="2">The sequence shown here is derived from an EMBL/GenBank/DDBJ whole genome shotgun (WGS) entry which is preliminary data.</text>
</comment>
<dbReference type="EMBL" id="QRVK01000021">
    <property type="protein sequence ID" value="RGS41196.1"/>
    <property type="molecule type" value="Genomic_DNA"/>
</dbReference>
<protein>
    <submittedName>
        <fullName evidence="2">Alpha/beta fold hydrolase</fullName>
    </submittedName>
</protein>
<proteinExistence type="predicted"/>
<dbReference type="Proteomes" id="UP000283295">
    <property type="component" value="Unassembled WGS sequence"/>
</dbReference>
<dbReference type="PANTHER" id="PTHR11614">
    <property type="entry name" value="PHOSPHOLIPASE-RELATED"/>
    <property type="match status" value="1"/>
</dbReference>
<organism evidence="2 3">
    <name type="scientific">Coprococcus eutactus</name>
    <dbReference type="NCBI Taxonomy" id="33043"/>
    <lineage>
        <taxon>Bacteria</taxon>
        <taxon>Bacillati</taxon>
        <taxon>Bacillota</taxon>
        <taxon>Clostridia</taxon>
        <taxon>Lachnospirales</taxon>
        <taxon>Lachnospiraceae</taxon>
        <taxon>Coprococcus</taxon>
    </lineage>
</organism>
<evidence type="ECO:0000313" key="2">
    <source>
        <dbReference type="EMBL" id="RGS41196.1"/>
    </source>
</evidence>
<dbReference type="InterPro" id="IPR029058">
    <property type="entry name" value="AB_hydrolase_fold"/>
</dbReference>
<evidence type="ECO:0000259" key="1">
    <source>
        <dbReference type="Pfam" id="PF12146"/>
    </source>
</evidence>
<sequence>MYKVKKKETFIPSSNGKDRLHVIVWEPQGEIRAILQISHGMIELIDRYDEFARYLAAKGFVVAGNDHLGHGLTAANMDELGYMNAYDASKAIVADLHRVTRSLKKAYKGVPFFLMGHSMGSFMARRYMSDYGWDPKYPSPYTEGSSVDGFICMGTGSMPEYMLQIGRLVLELEKSQHGERYRSTLMELLAFGTYNRGIPKTTIVNGEVRKRTNKDWVSRDPKRVDAYVDDPLCQFSFTLKGYETLFNTLHYIQEDRNITRIPKNVPVLFVSGDSDPVGHYGRDVLKLYELYHRRVSHNVACYLYEDCRHEILNELCRDKVFDDIDKWLETRLADIKG</sequence>
<name>A0A3R5WL39_9FIRM</name>
<dbReference type="SUPFAM" id="SSF53474">
    <property type="entry name" value="alpha/beta-Hydrolases"/>
    <property type="match status" value="1"/>
</dbReference>
<gene>
    <name evidence="2" type="ORF">DWX94_08880</name>
</gene>